<proteinExistence type="predicted"/>
<reference evidence="2" key="1">
    <citation type="journal article" date="2023" name="G3 (Bethesda)">
        <title>Genome assembly and association tests identify interacting loci associated with vigor, precocity, and sex in interspecific pistachio rootstocks.</title>
        <authorList>
            <person name="Palmer W."/>
            <person name="Jacygrad E."/>
            <person name="Sagayaradj S."/>
            <person name="Cavanaugh K."/>
            <person name="Han R."/>
            <person name="Bertier L."/>
            <person name="Beede B."/>
            <person name="Kafkas S."/>
            <person name="Golino D."/>
            <person name="Preece J."/>
            <person name="Michelmore R."/>
        </authorList>
    </citation>
    <scope>NUCLEOTIDE SEQUENCE [LARGE SCALE GENOMIC DNA]</scope>
</reference>
<comment type="caution">
    <text evidence="1">The sequence shown here is derived from an EMBL/GenBank/DDBJ whole genome shotgun (WGS) entry which is preliminary data.</text>
</comment>
<evidence type="ECO:0000313" key="2">
    <source>
        <dbReference type="Proteomes" id="UP001164250"/>
    </source>
</evidence>
<keyword evidence="2" id="KW-1185">Reference proteome</keyword>
<evidence type="ECO:0000313" key="1">
    <source>
        <dbReference type="EMBL" id="KAJ0098620.1"/>
    </source>
</evidence>
<protein>
    <submittedName>
        <fullName evidence="1">Uncharacterized protein</fullName>
    </submittedName>
</protein>
<accession>A0ACC1BI56</accession>
<gene>
    <name evidence="1" type="ORF">Patl1_20569</name>
</gene>
<dbReference type="EMBL" id="CM047900">
    <property type="protein sequence ID" value="KAJ0098620.1"/>
    <property type="molecule type" value="Genomic_DNA"/>
</dbReference>
<dbReference type="Proteomes" id="UP001164250">
    <property type="component" value="Chromosome 4"/>
</dbReference>
<name>A0ACC1BI56_9ROSI</name>
<organism evidence="1 2">
    <name type="scientific">Pistacia atlantica</name>
    <dbReference type="NCBI Taxonomy" id="434234"/>
    <lineage>
        <taxon>Eukaryota</taxon>
        <taxon>Viridiplantae</taxon>
        <taxon>Streptophyta</taxon>
        <taxon>Embryophyta</taxon>
        <taxon>Tracheophyta</taxon>
        <taxon>Spermatophyta</taxon>
        <taxon>Magnoliopsida</taxon>
        <taxon>eudicotyledons</taxon>
        <taxon>Gunneridae</taxon>
        <taxon>Pentapetalae</taxon>
        <taxon>rosids</taxon>
        <taxon>malvids</taxon>
        <taxon>Sapindales</taxon>
        <taxon>Anacardiaceae</taxon>
        <taxon>Pistacia</taxon>
    </lineage>
</organism>
<sequence length="179" mass="20796">MEPENIDWSNIESVFEEDSAYENINAPKWIDLSAPPEPVDDDTWFCKTRAFQFLNDPLFDCKHPKIFEDILKPTRNFKVKFLRSRTISEILPFRERRNVKQKEKEINVSSAETPSMETKATKSSYKSNEDNENLNPNLTIPTFKLQGKQGGEETKRGFTWQSIATREETTGAKEYFFGA</sequence>